<dbReference type="PROSITE" id="PS50026">
    <property type="entry name" value="EGF_3"/>
    <property type="match status" value="6"/>
</dbReference>
<evidence type="ECO:0000256" key="4">
    <source>
        <dbReference type="ARBA" id="ARBA00023157"/>
    </source>
</evidence>
<proteinExistence type="predicted"/>
<feature type="disulfide bond" evidence="5">
    <location>
        <begin position="527"/>
        <end position="537"/>
    </location>
</feature>
<dbReference type="SUPFAM" id="SSF57196">
    <property type="entry name" value="EGF/Laminin"/>
    <property type="match status" value="4"/>
</dbReference>
<evidence type="ECO:0000256" key="1">
    <source>
        <dbReference type="ARBA" id="ARBA00022536"/>
    </source>
</evidence>
<dbReference type="SMART" id="SM00179">
    <property type="entry name" value="EGF_CA"/>
    <property type="match status" value="4"/>
</dbReference>
<dbReference type="PROSITE" id="PS00022">
    <property type="entry name" value="EGF_1"/>
    <property type="match status" value="4"/>
</dbReference>
<evidence type="ECO:0000313" key="8">
    <source>
        <dbReference type="EMBL" id="KAL3873709.1"/>
    </source>
</evidence>
<name>A0ABD3WIA0_SINWO</name>
<dbReference type="PROSITE" id="PS00010">
    <property type="entry name" value="ASX_HYDROXYL"/>
    <property type="match status" value="1"/>
</dbReference>
<protein>
    <recommendedName>
        <fullName evidence="7">EGF-like domain-containing protein</fullName>
    </recommendedName>
</protein>
<evidence type="ECO:0000313" key="9">
    <source>
        <dbReference type="Proteomes" id="UP001634394"/>
    </source>
</evidence>
<comment type="caution">
    <text evidence="8">The sequence shown here is derived from an EMBL/GenBank/DDBJ whole genome shotgun (WGS) entry which is preliminary data.</text>
</comment>
<feature type="disulfide bond" evidence="5">
    <location>
        <begin position="532"/>
        <end position="549"/>
    </location>
</feature>
<feature type="domain" description="EGF-like" evidence="7">
    <location>
        <begin position="523"/>
        <end position="562"/>
    </location>
</feature>
<feature type="disulfide bond" evidence="5">
    <location>
        <begin position="628"/>
        <end position="637"/>
    </location>
</feature>
<evidence type="ECO:0000256" key="6">
    <source>
        <dbReference type="SAM" id="SignalP"/>
    </source>
</evidence>
<dbReference type="CDD" id="cd00054">
    <property type="entry name" value="EGF_CA"/>
    <property type="match status" value="1"/>
</dbReference>
<keyword evidence="9" id="KW-1185">Reference proteome</keyword>
<feature type="chain" id="PRO_5044849716" description="EGF-like domain-containing protein" evidence="6">
    <location>
        <begin position="21"/>
        <end position="1363"/>
    </location>
</feature>
<keyword evidence="4 5" id="KW-1015">Disulfide bond</keyword>
<dbReference type="SMART" id="SM00181">
    <property type="entry name" value="EGF"/>
    <property type="match status" value="6"/>
</dbReference>
<dbReference type="PROSITE" id="PS01186">
    <property type="entry name" value="EGF_2"/>
    <property type="match status" value="3"/>
</dbReference>
<reference evidence="8 9" key="1">
    <citation type="submission" date="2024-11" db="EMBL/GenBank/DDBJ databases">
        <title>Chromosome-level genome assembly of the freshwater bivalve Anodonta woodiana.</title>
        <authorList>
            <person name="Chen X."/>
        </authorList>
    </citation>
    <scope>NUCLEOTIDE SEQUENCE [LARGE SCALE GENOMIC DNA]</scope>
    <source>
        <strain evidence="8">MN2024</strain>
        <tissue evidence="8">Gills</tissue>
    </source>
</reference>
<dbReference type="InterPro" id="IPR000152">
    <property type="entry name" value="EGF-type_Asp/Asn_hydroxyl_site"/>
</dbReference>
<keyword evidence="2 6" id="KW-0732">Signal</keyword>
<dbReference type="PANTHER" id="PTHR12916:SF4">
    <property type="entry name" value="UNINFLATABLE, ISOFORM C"/>
    <property type="match status" value="1"/>
</dbReference>
<evidence type="ECO:0000256" key="3">
    <source>
        <dbReference type="ARBA" id="ARBA00022737"/>
    </source>
</evidence>
<dbReference type="PANTHER" id="PTHR12916">
    <property type="entry name" value="CYTOCHROME C OXIDASE POLYPEPTIDE VIC-2"/>
    <property type="match status" value="1"/>
</dbReference>
<feature type="disulfide bond" evidence="5">
    <location>
        <begin position="568"/>
        <end position="578"/>
    </location>
</feature>
<dbReference type="Pfam" id="PF00008">
    <property type="entry name" value="EGF"/>
    <property type="match status" value="1"/>
</dbReference>
<evidence type="ECO:0000259" key="7">
    <source>
        <dbReference type="PROSITE" id="PS50026"/>
    </source>
</evidence>
<feature type="disulfide bond" evidence="5">
    <location>
        <begin position="590"/>
        <end position="599"/>
    </location>
</feature>
<dbReference type="Gene3D" id="2.10.25.10">
    <property type="entry name" value="Laminin"/>
    <property type="match status" value="4"/>
</dbReference>
<accession>A0ABD3WIA0</accession>
<keyword evidence="3" id="KW-0677">Repeat</keyword>
<gene>
    <name evidence="8" type="ORF">ACJMK2_036799</name>
</gene>
<organism evidence="8 9">
    <name type="scientific">Sinanodonta woodiana</name>
    <name type="common">Chinese pond mussel</name>
    <name type="synonym">Anodonta woodiana</name>
    <dbReference type="NCBI Taxonomy" id="1069815"/>
    <lineage>
        <taxon>Eukaryota</taxon>
        <taxon>Metazoa</taxon>
        <taxon>Spiralia</taxon>
        <taxon>Lophotrochozoa</taxon>
        <taxon>Mollusca</taxon>
        <taxon>Bivalvia</taxon>
        <taxon>Autobranchia</taxon>
        <taxon>Heteroconchia</taxon>
        <taxon>Palaeoheterodonta</taxon>
        <taxon>Unionida</taxon>
        <taxon>Unionoidea</taxon>
        <taxon>Unionidae</taxon>
        <taxon>Unioninae</taxon>
        <taxon>Sinanodonta</taxon>
    </lineage>
</organism>
<feature type="disulfide bond" evidence="5">
    <location>
        <begin position="1253"/>
        <end position="1262"/>
    </location>
</feature>
<feature type="disulfide bond" evidence="5">
    <location>
        <begin position="1234"/>
        <end position="1251"/>
    </location>
</feature>
<evidence type="ECO:0000256" key="2">
    <source>
        <dbReference type="ARBA" id="ARBA00022729"/>
    </source>
</evidence>
<feature type="domain" description="EGF-like" evidence="7">
    <location>
        <begin position="652"/>
        <end position="686"/>
    </location>
</feature>
<comment type="caution">
    <text evidence="5">Lacks conserved residue(s) required for the propagation of feature annotation.</text>
</comment>
<dbReference type="PROSITE" id="PS01187">
    <property type="entry name" value="EGF_CA"/>
    <property type="match status" value="1"/>
</dbReference>
<feature type="disulfide bond" evidence="5">
    <location>
        <begin position="967"/>
        <end position="976"/>
    </location>
</feature>
<feature type="domain" description="EGF-like" evidence="7">
    <location>
        <begin position="564"/>
        <end position="600"/>
    </location>
</feature>
<feature type="domain" description="EGF-like" evidence="7">
    <location>
        <begin position="602"/>
        <end position="638"/>
    </location>
</feature>
<dbReference type="InterPro" id="IPR001881">
    <property type="entry name" value="EGF-like_Ca-bd_dom"/>
</dbReference>
<feature type="signal peptide" evidence="6">
    <location>
        <begin position="1"/>
        <end position="20"/>
    </location>
</feature>
<dbReference type="Proteomes" id="UP001634394">
    <property type="component" value="Unassembled WGS sequence"/>
</dbReference>
<feature type="domain" description="EGF-like" evidence="7">
    <location>
        <begin position="940"/>
        <end position="977"/>
    </location>
</feature>
<keyword evidence="1 5" id="KW-0245">EGF-like domain</keyword>
<dbReference type="InterPro" id="IPR000742">
    <property type="entry name" value="EGF"/>
</dbReference>
<dbReference type="EMBL" id="JBJQND010000006">
    <property type="protein sequence ID" value="KAL3873709.1"/>
    <property type="molecule type" value="Genomic_DNA"/>
</dbReference>
<feature type="domain" description="EGF-like" evidence="7">
    <location>
        <begin position="1225"/>
        <end position="1263"/>
    </location>
</feature>
<dbReference type="InterPro" id="IPR018097">
    <property type="entry name" value="EGF_Ca-bd_CS"/>
</dbReference>
<evidence type="ECO:0000256" key="5">
    <source>
        <dbReference type="PROSITE-ProRule" id="PRU00076"/>
    </source>
</evidence>
<sequence length="1363" mass="150600">MGRIISILMILSCLTQKILTRQNGQFIGASMSFTIINGTNGFEVQLDVISGWVLGLGPCGINCSRASINSNTNITREEVLQKQGDSRFYGNWTVEFKTSSMRYSQVIDINHVVYSSLNERVVDVSQKARWEQVWTVMRYPMIPDAPYMDITFEGLSWRNLSLQGDNAKWHLQMKVEPQLRSDTGKPNNSPQAISKPFYRLLLDKDNYIRVATIDPDGDYVKCSLSEYIEAGIASRLPLPNITVTEDCIITIPSDRSLGYHNGSIGAVGITVRDYNVSGLTLGGRLRSFTAISIQFLVQFLDKINEPIFIFPTLEGNHRFNIYSGTTWKINVYAEPISPALIDRFSCLGRQHEHVEIINVKHTSVPNHVNVKMATITWTPLHTDVGNHILCVGVEDSNGIDSSDQRCYLLNNGTKPYNTGVNKPYFINIPQTDDLLCDANATCIFPIYAKTPIPGARIISIWLGKCYVDWAKNDTEIANSGNDVFKIDISIRHFAGGTTNLCFYAQDSAGAISDEACISPRIIPPDPCAKVPCRVGICIKHSDDTSQFHCECPSSHYYGQYCEKEVNDCPPGRCSHGICHDLAGPQFMCTCSPGWTGHHCDLNNNDCINERCNSHGVCIDLVNGFSCDCFDRYEGDNCTIDRCNTSLQKESCEASGCHVNSCTNNGVCTTGGICHCSLGYEGSANCDMGKTFSNMQQVLFVEPTFSEGSTITCYNGKPCQFSVFVAGGSNPSVGVLYISGDLKSLLNISTTVNVQYVPGIQRMFESSVSIEALPGRTYLGHQYICLEAHESGAYRSGLSSRCYNILYIEDQTGQKDYIGEKHPMMQRKGIIEYQSSFVFKNLFQKMVKFVDPTPKGQSQMTCNTNETCHLFVFTNKDNSSICHDVVASSKVYVQPVITRTADCFTDVSFKYSNKGPLTLCLKADYTDGEQRCFTIDVVVPGEDPCVPSPCKNKGKCLRKLNSTFECICGTEYTGLMCENAIPDEVKDPFNNGPIFTDTFIPKEVVCVSYKPCVIPFAISGHYPDTYGPTVQFGFVSPMIQINGISTPIKANSTNGTYTFEVNFTPKPPGKQKVCLQTLNKELVNVDEICFHVDVKPDSSSFYGDTTKPHFTAPSITQDSTVICTIGITCHMMFMVSSGTSNANKRPTMILTEGLEKDFQLFPHCNTCADGTMPAGNCSIDFVFNPSSSYLGKNHRLCLEAQLLWNRVTGEKRCFNMEVKSGNADDLHGPCRKLHCKNKGFCDSGNENGQPICHCHSGYSGSECEKNESTSITSNVKRPSTGNFVLPVEIVCIYNESCSIPLQIIGEPPNVPFIELGHVPPTIDVKHLVVDATHSAGNHFEGYLNIKATGNGTERICIQGKENKE</sequence>